<proteinExistence type="predicted"/>
<keyword evidence="2" id="KW-1133">Transmembrane helix</keyword>
<feature type="signal peptide" evidence="3">
    <location>
        <begin position="1"/>
        <end position="27"/>
    </location>
</feature>
<feature type="compositionally biased region" description="Low complexity" evidence="1">
    <location>
        <begin position="258"/>
        <end position="271"/>
    </location>
</feature>
<feature type="transmembrane region" description="Helical" evidence="2">
    <location>
        <begin position="207"/>
        <end position="230"/>
    </location>
</feature>
<feature type="region of interest" description="Disordered" evidence="1">
    <location>
        <begin position="162"/>
        <end position="202"/>
    </location>
</feature>
<gene>
    <name evidence="4" type="ORF">EWM64_g1800</name>
</gene>
<sequence>MVPTFAQTASLLVAVAGPLFYAQSVSAQLSAPDCTAPGWDWASNSLGQNPCLIAAYVEAVCDGGQFSIPALAPDHHYTGPTAGNGNQCLCNTVAYSLISACDMCQGNSPLQWSLWSFNCSSTSPDGTLPFLIPGGTRIPQWAFQNVTTSDLWNNVTAFQVGDGTESTATGGPTGSSSGSVSSPAPTSSETNGPEGGASHHSSHAGAIAGGVVGGVIGLALLTGAGIFFWLRHRRSQVPPSAAYASTGNGGPPMGQAGYEGPTTPFTPGETQEAPRKFYVRLRVL</sequence>
<keyword evidence="5" id="KW-1185">Reference proteome</keyword>
<dbReference type="STRING" id="135208.A0A4Z0A581"/>
<dbReference type="AlphaFoldDB" id="A0A4Z0A581"/>
<keyword evidence="2" id="KW-0812">Transmembrane</keyword>
<feature type="chain" id="PRO_5021244337" evidence="3">
    <location>
        <begin position="28"/>
        <end position="284"/>
    </location>
</feature>
<dbReference type="Proteomes" id="UP000298061">
    <property type="component" value="Unassembled WGS sequence"/>
</dbReference>
<feature type="region of interest" description="Disordered" evidence="1">
    <location>
        <begin position="239"/>
        <end position="272"/>
    </location>
</feature>
<protein>
    <submittedName>
        <fullName evidence="4">Uncharacterized protein</fullName>
    </submittedName>
</protein>
<keyword evidence="2" id="KW-0472">Membrane</keyword>
<dbReference type="EMBL" id="SFCI01000131">
    <property type="protein sequence ID" value="TFY82206.1"/>
    <property type="molecule type" value="Genomic_DNA"/>
</dbReference>
<evidence type="ECO:0000313" key="5">
    <source>
        <dbReference type="Proteomes" id="UP000298061"/>
    </source>
</evidence>
<dbReference type="OrthoDB" id="2576311at2759"/>
<organism evidence="4 5">
    <name type="scientific">Hericium alpestre</name>
    <dbReference type="NCBI Taxonomy" id="135208"/>
    <lineage>
        <taxon>Eukaryota</taxon>
        <taxon>Fungi</taxon>
        <taxon>Dikarya</taxon>
        <taxon>Basidiomycota</taxon>
        <taxon>Agaricomycotina</taxon>
        <taxon>Agaricomycetes</taxon>
        <taxon>Russulales</taxon>
        <taxon>Hericiaceae</taxon>
        <taxon>Hericium</taxon>
    </lineage>
</organism>
<evidence type="ECO:0000313" key="4">
    <source>
        <dbReference type="EMBL" id="TFY82206.1"/>
    </source>
</evidence>
<keyword evidence="3" id="KW-0732">Signal</keyword>
<evidence type="ECO:0000256" key="2">
    <source>
        <dbReference type="SAM" id="Phobius"/>
    </source>
</evidence>
<accession>A0A4Z0A581</accession>
<evidence type="ECO:0000256" key="1">
    <source>
        <dbReference type="SAM" id="MobiDB-lite"/>
    </source>
</evidence>
<comment type="caution">
    <text evidence="4">The sequence shown here is derived from an EMBL/GenBank/DDBJ whole genome shotgun (WGS) entry which is preliminary data.</text>
</comment>
<evidence type="ECO:0000256" key="3">
    <source>
        <dbReference type="SAM" id="SignalP"/>
    </source>
</evidence>
<name>A0A4Z0A581_9AGAM</name>
<reference evidence="4 5" key="1">
    <citation type="submission" date="2019-02" db="EMBL/GenBank/DDBJ databases">
        <title>Genome sequencing of the rare red list fungi Hericium alpestre (H. flagellum).</title>
        <authorList>
            <person name="Buettner E."/>
            <person name="Kellner H."/>
        </authorList>
    </citation>
    <scope>NUCLEOTIDE SEQUENCE [LARGE SCALE GENOMIC DNA]</scope>
    <source>
        <strain evidence="4 5">DSM 108284</strain>
    </source>
</reference>
<feature type="compositionally biased region" description="Low complexity" evidence="1">
    <location>
        <begin position="163"/>
        <end position="202"/>
    </location>
</feature>